<feature type="transmembrane region" description="Helical" evidence="6">
    <location>
        <begin position="183"/>
        <end position="203"/>
    </location>
</feature>
<dbReference type="PANTHER" id="PTHR31885">
    <property type="entry name" value="GH04784P"/>
    <property type="match status" value="1"/>
</dbReference>
<feature type="transmembrane region" description="Helical" evidence="6">
    <location>
        <begin position="12"/>
        <end position="37"/>
    </location>
</feature>
<dbReference type="GO" id="GO:0016020">
    <property type="term" value="C:membrane"/>
    <property type="evidence" value="ECO:0007669"/>
    <property type="project" value="UniProtKB-SubCell"/>
</dbReference>
<accession>A0A366DTF2</accession>
<evidence type="ECO:0000256" key="1">
    <source>
        <dbReference type="ARBA" id="ARBA00004141"/>
    </source>
</evidence>
<comment type="subcellular location">
    <subcellularLocation>
        <location evidence="1">Membrane</location>
        <topology evidence="1">Multi-pass membrane protein</topology>
    </subcellularLocation>
</comment>
<evidence type="ECO:0000256" key="2">
    <source>
        <dbReference type="ARBA" id="ARBA00007375"/>
    </source>
</evidence>
<dbReference type="AlphaFoldDB" id="A0A366DTF2"/>
<feature type="transmembrane region" description="Helical" evidence="6">
    <location>
        <begin position="150"/>
        <end position="171"/>
    </location>
</feature>
<evidence type="ECO:0000256" key="5">
    <source>
        <dbReference type="ARBA" id="ARBA00023136"/>
    </source>
</evidence>
<keyword evidence="8" id="KW-1185">Reference proteome</keyword>
<dbReference type="EMBL" id="QNRH01000005">
    <property type="protein sequence ID" value="RBO93363.1"/>
    <property type="molecule type" value="Genomic_DNA"/>
</dbReference>
<keyword evidence="4 6" id="KW-1133">Transmembrane helix</keyword>
<gene>
    <name evidence="7" type="ORF">DFR47_10580</name>
</gene>
<feature type="transmembrane region" description="Helical" evidence="6">
    <location>
        <begin position="95"/>
        <end position="113"/>
    </location>
</feature>
<evidence type="ECO:0000256" key="6">
    <source>
        <dbReference type="SAM" id="Phobius"/>
    </source>
</evidence>
<comment type="caution">
    <text evidence="7">The sequence shown here is derived from an EMBL/GenBank/DDBJ whole genome shotgun (WGS) entry which is preliminary data.</text>
</comment>
<dbReference type="InterPro" id="IPR012506">
    <property type="entry name" value="TMEM86B-like"/>
</dbReference>
<dbReference type="Proteomes" id="UP000252893">
    <property type="component" value="Unassembled WGS sequence"/>
</dbReference>
<dbReference type="GO" id="GO:0016787">
    <property type="term" value="F:hydrolase activity"/>
    <property type="evidence" value="ECO:0007669"/>
    <property type="project" value="TreeGrafter"/>
</dbReference>
<evidence type="ECO:0000256" key="4">
    <source>
        <dbReference type="ARBA" id="ARBA00022989"/>
    </source>
</evidence>
<evidence type="ECO:0000256" key="3">
    <source>
        <dbReference type="ARBA" id="ARBA00022692"/>
    </source>
</evidence>
<feature type="transmembrane region" description="Helical" evidence="6">
    <location>
        <begin position="70"/>
        <end position="89"/>
    </location>
</feature>
<name>A0A366DTF2_9HYPH</name>
<dbReference type="RefSeq" id="WP_113945093.1">
    <property type="nucleotide sequence ID" value="NZ_JBHEEG010000006.1"/>
</dbReference>
<dbReference type="PANTHER" id="PTHR31885:SF6">
    <property type="entry name" value="GH04784P"/>
    <property type="match status" value="1"/>
</dbReference>
<evidence type="ECO:0000313" key="8">
    <source>
        <dbReference type="Proteomes" id="UP000252893"/>
    </source>
</evidence>
<evidence type="ECO:0000313" key="7">
    <source>
        <dbReference type="EMBL" id="RBO93363.1"/>
    </source>
</evidence>
<dbReference type="Pfam" id="PF07947">
    <property type="entry name" value="YhhN"/>
    <property type="match status" value="1"/>
</dbReference>
<keyword evidence="5 6" id="KW-0472">Membrane</keyword>
<dbReference type="OrthoDB" id="7266492at2"/>
<keyword evidence="3 6" id="KW-0812">Transmembrane</keyword>
<organism evidence="7 8">
    <name type="scientific">Pseudochrobactrum asaccharolyticum</name>
    <dbReference type="NCBI Taxonomy" id="354351"/>
    <lineage>
        <taxon>Bacteria</taxon>
        <taxon>Pseudomonadati</taxon>
        <taxon>Pseudomonadota</taxon>
        <taxon>Alphaproteobacteria</taxon>
        <taxon>Hyphomicrobiales</taxon>
        <taxon>Brucellaceae</taxon>
        <taxon>Pseudochrobactrum</taxon>
    </lineage>
</organism>
<sequence>MAHSHPADQSGISPAATWLYILLACGAIAGALLGAHLNPEWRWLHYLTKPTATALLLVLTLSVNNPASRHYRNAIALGLAFAIGGDFFLMLPQDYFMAGLICFLLTHCAYIYALLSDHAAFKPSVFLGFAVIAVLIITGLWNSLPDGMHIPVAIYALALALMAAFALNRAMNMTIADRNTKQAAKIAAFGGIFFVISDSILAYGRFRYDIPLNSLWVLGTYYAAQWCFARSVLRDPHD</sequence>
<protein>
    <submittedName>
        <fullName evidence="7">Putative membrane protein YhhN</fullName>
    </submittedName>
</protein>
<comment type="similarity">
    <text evidence="2">Belongs to the TMEM86 family.</text>
</comment>
<proteinExistence type="inferred from homology"/>
<feature type="transmembrane region" description="Helical" evidence="6">
    <location>
        <begin position="125"/>
        <end position="144"/>
    </location>
</feature>
<reference evidence="7 8" key="1">
    <citation type="submission" date="2018-06" db="EMBL/GenBank/DDBJ databases">
        <title>Genomic Encyclopedia of Type Strains, Phase IV (KMG-IV): sequencing the most valuable type-strain genomes for metagenomic binning, comparative biology and taxonomic classification.</title>
        <authorList>
            <person name="Goeker M."/>
        </authorList>
    </citation>
    <scope>NUCLEOTIDE SEQUENCE [LARGE SCALE GENOMIC DNA]</scope>
    <source>
        <strain evidence="7 8">DSM 25619</strain>
    </source>
</reference>